<feature type="domain" description="CBS" evidence="6">
    <location>
        <begin position="225"/>
        <end position="282"/>
    </location>
</feature>
<keyword evidence="8" id="KW-1185">Reference proteome</keyword>
<dbReference type="GO" id="GO:0016208">
    <property type="term" value="F:AMP binding"/>
    <property type="evidence" value="ECO:0007669"/>
    <property type="project" value="TreeGrafter"/>
</dbReference>
<dbReference type="GO" id="GO:0005634">
    <property type="term" value="C:nucleus"/>
    <property type="evidence" value="ECO:0007669"/>
    <property type="project" value="TreeGrafter"/>
</dbReference>
<comment type="subunit">
    <text evidence="4">AMPK is a heterotrimer of an alpha catalytic subunit (PRKAA1 or PRKAA2), a beta (PRKAB1 or PRKAB2) and a gamma non-catalytic subunits (PRKAG1, PRKAG2 or PRKAG3). Interacts with FNIP1 and FNIP2.</text>
</comment>
<sequence>MHESLSDTPLSSTQRVHLPPQLRTVHKMTNLSGNHAEDAYARLLMHNACYEAMPTSNKMVVFDLGLVLRKAFNGLIYQNTRHVLLSDARQEGKMQGILSVTDFIRVMLRKYREKKRVEHALAANEEHEEEEDIGKLTIEQYRELITAEGKQLHLVTVNADQSLLEAARLLSAHHIHRLPVLDPEEGSPLFILTHKRILKFLWCFGQQLSQPEYHIRTAKELGVGAWQGIRVVFPDTPLVDCLDILLHKGVSGLPVVERNTYKVVDMYSRFDAIGIALEERANNLEVTVQEALEFKNTMRAGDRSTDVVSVRDTDTLWRAITVLVESNVHRVCAVDAKGSIEGVISLSDVINFLVVKPGAALTPPPPRHWREKKVIGDMSDHELKALLQTSAYRLEEEAHHMPTPEF</sequence>
<dbReference type="Proteomes" id="UP001328107">
    <property type="component" value="Unassembled WGS sequence"/>
</dbReference>
<gene>
    <name evidence="7" type="ORF">PMAYCL1PPCAC_03833</name>
</gene>
<organism evidence="7 8">
    <name type="scientific">Pristionchus mayeri</name>
    <dbReference type="NCBI Taxonomy" id="1317129"/>
    <lineage>
        <taxon>Eukaryota</taxon>
        <taxon>Metazoa</taxon>
        <taxon>Ecdysozoa</taxon>
        <taxon>Nematoda</taxon>
        <taxon>Chromadorea</taxon>
        <taxon>Rhabditida</taxon>
        <taxon>Rhabditina</taxon>
        <taxon>Diplogasteromorpha</taxon>
        <taxon>Diplogasteroidea</taxon>
        <taxon>Neodiplogasteridae</taxon>
        <taxon>Pristionchus</taxon>
    </lineage>
</organism>
<protein>
    <recommendedName>
        <fullName evidence="6">CBS domain-containing protein</fullName>
    </recommendedName>
</protein>
<dbReference type="GO" id="GO:0019887">
    <property type="term" value="F:protein kinase regulator activity"/>
    <property type="evidence" value="ECO:0007669"/>
    <property type="project" value="TreeGrafter"/>
</dbReference>
<dbReference type="InterPro" id="IPR050511">
    <property type="entry name" value="AMPK_gamma/SDS23_families"/>
</dbReference>
<dbReference type="GO" id="GO:0019901">
    <property type="term" value="F:protein kinase binding"/>
    <property type="evidence" value="ECO:0007669"/>
    <property type="project" value="TreeGrafter"/>
</dbReference>
<comment type="caution">
    <text evidence="7">The sequence shown here is derived from an EMBL/GenBank/DDBJ whole genome shotgun (WGS) entry which is preliminary data.</text>
</comment>
<dbReference type="GO" id="GO:0005737">
    <property type="term" value="C:cytoplasm"/>
    <property type="evidence" value="ECO:0007669"/>
    <property type="project" value="TreeGrafter"/>
</dbReference>
<dbReference type="InterPro" id="IPR046342">
    <property type="entry name" value="CBS_dom_sf"/>
</dbReference>
<dbReference type="PANTHER" id="PTHR13780:SF19">
    <property type="entry name" value="CBS DOMAIN-CONTAINING PROTEIN"/>
    <property type="match status" value="1"/>
</dbReference>
<evidence type="ECO:0000313" key="8">
    <source>
        <dbReference type="Proteomes" id="UP001328107"/>
    </source>
</evidence>
<dbReference type="SUPFAM" id="SSF54631">
    <property type="entry name" value="CBS-domain pair"/>
    <property type="match status" value="2"/>
</dbReference>
<dbReference type="SMART" id="SM00116">
    <property type="entry name" value="CBS"/>
    <property type="match status" value="4"/>
</dbReference>
<reference evidence="8" key="1">
    <citation type="submission" date="2022-10" db="EMBL/GenBank/DDBJ databases">
        <title>Genome assembly of Pristionchus species.</title>
        <authorList>
            <person name="Yoshida K."/>
            <person name="Sommer R.J."/>
        </authorList>
    </citation>
    <scope>NUCLEOTIDE SEQUENCE [LARGE SCALE GENOMIC DNA]</scope>
    <source>
        <strain evidence="8">RS5460</strain>
    </source>
</reference>
<dbReference type="EMBL" id="BTRK01000001">
    <property type="protein sequence ID" value="GMR33638.1"/>
    <property type="molecule type" value="Genomic_DNA"/>
</dbReference>
<keyword evidence="2" id="KW-0677">Repeat</keyword>
<dbReference type="InterPro" id="IPR000644">
    <property type="entry name" value="CBS_dom"/>
</dbReference>
<comment type="similarity">
    <text evidence="1">Belongs to the 5'-AMP-activated protein kinase gamma subunit family.</text>
</comment>
<evidence type="ECO:0000313" key="7">
    <source>
        <dbReference type="EMBL" id="GMR33638.1"/>
    </source>
</evidence>
<feature type="domain" description="CBS" evidence="6">
    <location>
        <begin position="145"/>
        <end position="208"/>
    </location>
</feature>
<evidence type="ECO:0000256" key="1">
    <source>
        <dbReference type="ARBA" id="ARBA00006750"/>
    </source>
</evidence>
<evidence type="ECO:0000256" key="5">
    <source>
        <dbReference type="PROSITE-ProRule" id="PRU00703"/>
    </source>
</evidence>
<dbReference type="Pfam" id="PF00571">
    <property type="entry name" value="CBS"/>
    <property type="match status" value="3"/>
</dbReference>
<name>A0AAN4Z3Q0_9BILA</name>
<keyword evidence="3 5" id="KW-0129">CBS domain</keyword>
<accession>A0AAN4Z3Q0</accession>
<evidence type="ECO:0000256" key="3">
    <source>
        <dbReference type="ARBA" id="ARBA00023122"/>
    </source>
</evidence>
<feature type="domain" description="CBS" evidence="6">
    <location>
        <begin position="303"/>
        <end position="361"/>
    </location>
</feature>
<dbReference type="Gene3D" id="3.10.580.10">
    <property type="entry name" value="CBS-domain"/>
    <property type="match status" value="2"/>
</dbReference>
<dbReference type="GO" id="GO:0031588">
    <property type="term" value="C:nucleotide-activated protein kinase complex"/>
    <property type="evidence" value="ECO:0007669"/>
    <property type="project" value="TreeGrafter"/>
</dbReference>
<proteinExistence type="inferred from homology"/>
<evidence type="ECO:0000256" key="4">
    <source>
        <dbReference type="ARBA" id="ARBA00025878"/>
    </source>
</evidence>
<evidence type="ECO:0000256" key="2">
    <source>
        <dbReference type="ARBA" id="ARBA00022737"/>
    </source>
</evidence>
<dbReference type="AlphaFoldDB" id="A0AAN4Z3Q0"/>
<evidence type="ECO:0000259" key="6">
    <source>
        <dbReference type="PROSITE" id="PS51371"/>
    </source>
</evidence>
<dbReference type="PROSITE" id="PS51371">
    <property type="entry name" value="CBS"/>
    <property type="match status" value="3"/>
</dbReference>
<dbReference type="PANTHER" id="PTHR13780">
    <property type="entry name" value="AMP-ACTIVATED PROTEIN KINASE, GAMMA REGULATORY SUBUNIT"/>
    <property type="match status" value="1"/>
</dbReference>